<evidence type="ECO:0000313" key="1">
    <source>
        <dbReference type="EMBL" id="RHW45198.1"/>
    </source>
</evidence>
<sequence>MALNTAFAVLPGLTIDTLPSGILDPTTDYVTGEEAISNALPAGYVGAFTARTDDDEDAVVLVGYELMLQPDLIPDIADEAVTAVFAGNSKTWLLIVDGVEQSHMLTLDASGVTAEDGEPVEGEPTAIIDGDPEKTLKQAVVDLTGIDLDAVVADKGVLVIVED</sequence>
<dbReference type="RefSeq" id="WP_118913783.1">
    <property type="nucleotide sequence ID" value="NZ_QWLM01000011.1"/>
</dbReference>
<reference evidence="1 2" key="1">
    <citation type="submission" date="2018-08" db="EMBL/GenBank/DDBJ databases">
        <title>Whole genome sequence analysis of Dermacoccus abyssi bacteria isolated from Deep Mariana trench Micromonospora spp reveals genes involved in the environmental adaptation and production of secondary metabolites.</title>
        <authorList>
            <person name="Abdel-Mageed W.M."/>
            <person name="Lehri B."/>
            <person name="Nouioui I."/>
            <person name="Goodfellow I."/>
            <person name="Jaspars M."/>
            <person name="Karlyshev A."/>
        </authorList>
    </citation>
    <scope>NUCLEOTIDE SEQUENCE [LARGE SCALE GENOMIC DNA]</scope>
    <source>
        <strain evidence="1 2">MT1.1</strain>
    </source>
</reference>
<protein>
    <submittedName>
        <fullName evidence="1">Uncharacterized protein</fullName>
    </submittedName>
</protein>
<dbReference type="EMBL" id="QWLM01000011">
    <property type="protein sequence ID" value="RHW45198.1"/>
    <property type="molecule type" value="Genomic_DNA"/>
</dbReference>
<dbReference type="AlphaFoldDB" id="A0A417Z3E2"/>
<gene>
    <name evidence="1" type="ORF">D1832_10135</name>
</gene>
<proteinExistence type="predicted"/>
<name>A0A417Z3E2_9MICO</name>
<comment type="caution">
    <text evidence="1">The sequence shown here is derived from an EMBL/GenBank/DDBJ whole genome shotgun (WGS) entry which is preliminary data.</text>
</comment>
<dbReference type="Proteomes" id="UP000285376">
    <property type="component" value="Unassembled WGS sequence"/>
</dbReference>
<accession>A0A417Z3E2</accession>
<organism evidence="1 2">
    <name type="scientific">Dermacoccus abyssi</name>
    <dbReference type="NCBI Taxonomy" id="322596"/>
    <lineage>
        <taxon>Bacteria</taxon>
        <taxon>Bacillati</taxon>
        <taxon>Actinomycetota</taxon>
        <taxon>Actinomycetes</taxon>
        <taxon>Micrococcales</taxon>
        <taxon>Dermacoccaceae</taxon>
        <taxon>Dermacoccus</taxon>
    </lineage>
</organism>
<evidence type="ECO:0000313" key="2">
    <source>
        <dbReference type="Proteomes" id="UP000285376"/>
    </source>
</evidence>